<feature type="region of interest" description="Disordered" evidence="8">
    <location>
        <begin position="16"/>
        <end position="50"/>
    </location>
</feature>
<evidence type="ECO:0000256" key="8">
    <source>
        <dbReference type="SAM" id="MobiDB-lite"/>
    </source>
</evidence>
<name>A0ABM1E3P4_PRICU</name>
<evidence type="ECO:0000256" key="1">
    <source>
        <dbReference type="ARBA" id="ARBA00004123"/>
    </source>
</evidence>
<evidence type="ECO:0000256" key="4">
    <source>
        <dbReference type="ARBA" id="ARBA00023163"/>
    </source>
</evidence>
<dbReference type="RefSeq" id="XP_014666815.1">
    <property type="nucleotide sequence ID" value="XM_014811329.1"/>
</dbReference>
<organism evidence="10 11">
    <name type="scientific">Priapulus caudatus</name>
    <name type="common">Priapulid worm</name>
    <dbReference type="NCBI Taxonomy" id="37621"/>
    <lineage>
        <taxon>Eukaryota</taxon>
        <taxon>Metazoa</taxon>
        <taxon>Ecdysozoa</taxon>
        <taxon>Scalidophora</taxon>
        <taxon>Priapulida</taxon>
        <taxon>Priapulimorpha</taxon>
        <taxon>Priapulimorphida</taxon>
        <taxon>Priapulidae</taxon>
        <taxon>Priapulus</taxon>
    </lineage>
</organism>
<dbReference type="PROSITE" id="PS51351">
    <property type="entry name" value="TFIIE_BETA_C"/>
    <property type="match status" value="1"/>
</dbReference>
<keyword evidence="3 7" id="KW-0238">DNA-binding</keyword>
<dbReference type="CDD" id="cd07977">
    <property type="entry name" value="TFIIE_beta_winged_helix"/>
    <property type="match status" value="1"/>
</dbReference>
<evidence type="ECO:0000256" key="2">
    <source>
        <dbReference type="ARBA" id="ARBA00023015"/>
    </source>
</evidence>
<comment type="similarity">
    <text evidence="7">Belongs to the TFIIE beta subunit family.</text>
</comment>
<proteinExistence type="inferred from homology"/>
<evidence type="ECO:0000259" key="9">
    <source>
        <dbReference type="PROSITE" id="PS51351"/>
    </source>
</evidence>
<evidence type="ECO:0000256" key="5">
    <source>
        <dbReference type="ARBA" id="ARBA00023242"/>
    </source>
</evidence>
<feature type="domain" description="TFIIE beta" evidence="9">
    <location>
        <begin position="52"/>
        <end position="136"/>
    </location>
</feature>
<comment type="function">
    <text evidence="6 7">Recruits TFIIH to the initiation complex and stimulates the RNA polymerase II C-terminal domain kinase and DNA-dependent ATPase activities of TFIIH. Both TFIIH and TFIIE are required for promoter clearance by RNA polymerase.</text>
</comment>
<evidence type="ECO:0000313" key="11">
    <source>
        <dbReference type="RefSeq" id="XP_014666815.1"/>
    </source>
</evidence>
<dbReference type="Pfam" id="PF18121">
    <property type="entry name" value="TFA2_Winged_2"/>
    <property type="match status" value="1"/>
</dbReference>
<keyword evidence="2 7" id="KW-0805">Transcription regulation</keyword>
<keyword evidence="10" id="KW-1185">Reference proteome</keyword>
<feature type="compositionally biased region" description="Basic residues" evidence="8">
    <location>
        <begin position="245"/>
        <end position="263"/>
    </location>
</feature>
<dbReference type="InterPro" id="IPR036388">
    <property type="entry name" value="WH-like_DNA-bd_sf"/>
</dbReference>
<gene>
    <name evidence="11" type="primary">LOC106808567</name>
</gene>
<dbReference type="Proteomes" id="UP000695022">
    <property type="component" value="Unplaced"/>
</dbReference>
<dbReference type="InterPro" id="IPR003166">
    <property type="entry name" value="TFIIE_bsu_DNA-bd"/>
</dbReference>
<dbReference type="InterPro" id="IPR016656">
    <property type="entry name" value="TFIIE-bsu"/>
</dbReference>
<feature type="compositionally biased region" description="Basic and acidic residues" evidence="8">
    <location>
        <begin position="23"/>
        <end position="35"/>
    </location>
</feature>
<feature type="region of interest" description="Disordered" evidence="8">
    <location>
        <begin position="235"/>
        <end position="279"/>
    </location>
</feature>
<dbReference type="PANTHER" id="PTHR12716:SF8">
    <property type="entry name" value="TRANSCRIPTION INITIATION FACTOR IIE SUBUNIT BETA"/>
    <property type="match status" value="1"/>
</dbReference>
<dbReference type="Pfam" id="PF02186">
    <property type="entry name" value="TFIIE_beta"/>
    <property type="match status" value="1"/>
</dbReference>
<protein>
    <recommendedName>
        <fullName evidence="7">Transcription initiation factor IIE subunit beta</fullName>
    </recommendedName>
</protein>
<evidence type="ECO:0000313" key="10">
    <source>
        <dbReference type="Proteomes" id="UP000695022"/>
    </source>
</evidence>
<dbReference type="InterPro" id="IPR036390">
    <property type="entry name" value="WH_DNA-bd_sf"/>
</dbReference>
<dbReference type="PANTHER" id="PTHR12716">
    <property type="entry name" value="TRANSCRIPTION INITIATION FACTOR IIE, BETA SUBUNIT"/>
    <property type="match status" value="1"/>
</dbReference>
<reference evidence="11" key="1">
    <citation type="submission" date="2025-08" db="UniProtKB">
        <authorList>
            <consortium name="RefSeq"/>
        </authorList>
    </citation>
    <scope>IDENTIFICATION</scope>
</reference>
<accession>A0ABM1E3P4</accession>
<dbReference type="PIRSF" id="PIRSF016398">
    <property type="entry name" value="TFIIE-beta"/>
    <property type="match status" value="1"/>
</dbReference>
<sequence>MDPALLREREAFKKRALAQPIIENRKKPKKEESTKSKSSKKQITTKDKPAISYKSMKGSSQYKFSVLAKIVKHMKLRHQRGDTHALSLEEILDETNQLDVGPMQRHWLSTEALVNNPKILVSQSNKFQFNPPYNLKDKKSLLRLLDKHDQLGQGGILLEDVQESLPNSEKAIRVIGDQIIQVTRPTDKKVVLFYNDKSLSFSCDEEFQKLWRSIPVESIEDQKIEEYLQKQGISSMQDHGMKSIRAQKRKKGSKRNKTFKKHNDHMADILEDYSQKGQH</sequence>
<dbReference type="SUPFAM" id="SSF46785">
    <property type="entry name" value="Winged helix' DNA-binding domain"/>
    <property type="match status" value="1"/>
</dbReference>
<keyword evidence="4 7" id="KW-0804">Transcription</keyword>
<evidence type="ECO:0000256" key="7">
    <source>
        <dbReference type="PIRNR" id="PIRNR016398"/>
    </source>
</evidence>
<comment type="subunit">
    <text evidence="7">Tetramer of two alpha and two beta chains.</text>
</comment>
<dbReference type="GeneID" id="106808567"/>
<evidence type="ECO:0000256" key="6">
    <source>
        <dbReference type="ARBA" id="ARBA00025581"/>
    </source>
</evidence>
<comment type="subcellular location">
    <subcellularLocation>
        <location evidence="1 7">Nucleus</location>
    </subcellularLocation>
</comment>
<dbReference type="Gene3D" id="1.10.10.10">
    <property type="entry name" value="Winged helix-like DNA-binding domain superfamily/Winged helix DNA-binding domain"/>
    <property type="match status" value="1"/>
</dbReference>
<dbReference type="InterPro" id="IPR040501">
    <property type="entry name" value="TFA2_Winged_2"/>
</dbReference>
<evidence type="ECO:0000256" key="3">
    <source>
        <dbReference type="ARBA" id="ARBA00023125"/>
    </source>
</evidence>
<keyword evidence="5 7" id="KW-0539">Nucleus</keyword>